<feature type="transmembrane region" description="Helical" evidence="1">
    <location>
        <begin position="74"/>
        <end position="95"/>
    </location>
</feature>
<keyword evidence="1" id="KW-0472">Membrane</keyword>
<dbReference type="RefSeq" id="WP_216839528.1">
    <property type="nucleotide sequence ID" value="NZ_JAFNJS010000009.1"/>
</dbReference>
<proteinExistence type="predicted"/>
<keyword evidence="1" id="KW-0812">Transmembrane</keyword>
<dbReference type="Proteomes" id="UP001595420">
    <property type="component" value="Unassembled WGS sequence"/>
</dbReference>
<name>A0ABV7C1Q1_9PROT</name>
<gene>
    <name evidence="2" type="ORF">ACFOD3_24595</name>
</gene>
<reference evidence="3" key="1">
    <citation type="journal article" date="2019" name="Int. J. Syst. Evol. Microbiol.">
        <title>The Global Catalogue of Microorganisms (GCM) 10K type strain sequencing project: providing services to taxonomists for standard genome sequencing and annotation.</title>
        <authorList>
            <consortium name="The Broad Institute Genomics Platform"/>
            <consortium name="The Broad Institute Genome Sequencing Center for Infectious Disease"/>
            <person name="Wu L."/>
            <person name="Ma J."/>
        </authorList>
    </citation>
    <scope>NUCLEOTIDE SEQUENCE [LARGE SCALE GENOMIC DNA]</scope>
    <source>
        <strain evidence="3">CGMCC 1.16855</strain>
    </source>
</reference>
<comment type="caution">
    <text evidence="2">The sequence shown here is derived from an EMBL/GenBank/DDBJ whole genome shotgun (WGS) entry which is preliminary data.</text>
</comment>
<feature type="transmembrane region" description="Helical" evidence="1">
    <location>
        <begin position="6"/>
        <end position="33"/>
    </location>
</feature>
<evidence type="ECO:0000256" key="1">
    <source>
        <dbReference type="SAM" id="Phobius"/>
    </source>
</evidence>
<evidence type="ECO:0000313" key="2">
    <source>
        <dbReference type="EMBL" id="MFC3003096.1"/>
    </source>
</evidence>
<sequence length="96" mass="9969">MQPQTLFVAVVGLCLMNGLISPALPVMMALHPVWLPEMLTPTNEIVFYGASLMVSTATLLLSALPAAILERLGASLPTAMLAWVAGAGLLLLLGLG</sequence>
<keyword evidence="3" id="KW-1185">Reference proteome</keyword>
<evidence type="ECO:0000313" key="3">
    <source>
        <dbReference type="Proteomes" id="UP001595420"/>
    </source>
</evidence>
<feature type="transmembrane region" description="Helical" evidence="1">
    <location>
        <begin position="45"/>
        <end position="68"/>
    </location>
</feature>
<evidence type="ECO:0008006" key="4">
    <source>
        <dbReference type="Google" id="ProtNLM"/>
    </source>
</evidence>
<organism evidence="2 3">
    <name type="scientific">Falsiroseomonas tokyonensis</name>
    <dbReference type="NCBI Taxonomy" id="430521"/>
    <lineage>
        <taxon>Bacteria</taxon>
        <taxon>Pseudomonadati</taxon>
        <taxon>Pseudomonadota</taxon>
        <taxon>Alphaproteobacteria</taxon>
        <taxon>Acetobacterales</taxon>
        <taxon>Roseomonadaceae</taxon>
        <taxon>Falsiroseomonas</taxon>
    </lineage>
</organism>
<keyword evidence="1" id="KW-1133">Transmembrane helix</keyword>
<dbReference type="EMBL" id="JBHRSB010000009">
    <property type="protein sequence ID" value="MFC3003096.1"/>
    <property type="molecule type" value="Genomic_DNA"/>
</dbReference>
<protein>
    <recommendedName>
        <fullName evidence="4">MFS transporter</fullName>
    </recommendedName>
</protein>
<accession>A0ABV7C1Q1</accession>